<organism evidence="2 3">
    <name type="scientific">Candidatus Electrothrix marina</name>
    <dbReference type="NCBI Taxonomy" id="1859130"/>
    <lineage>
        <taxon>Bacteria</taxon>
        <taxon>Pseudomonadati</taxon>
        <taxon>Thermodesulfobacteriota</taxon>
        <taxon>Desulfobulbia</taxon>
        <taxon>Desulfobulbales</taxon>
        <taxon>Desulfobulbaceae</taxon>
        <taxon>Candidatus Electrothrix</taxon>
    </lineage>
</organism>
<evidence type="ECO:0000256" key="1">
    <source>
        <dbReference type="SAM" id="Phobius"/>
    </source>
</evidence>
<reference evidence="2 3" key="1">
    <citation type="submission" date="2017-01" db="EMBL/GenBank/DDBJ databases">
        <title>The cable genome- insights into the physiology and evolution of filamentous bacteria capable of sulfide oxidation via long distance electron transfer.</title>
        <authorList>
            <person name="Schreiber L."/>
            <person name="Bjerg J.T."/>
            <person name="Boggild A."/>
            <person name="Van De Vossenberg J."/>
            <person name="Meysman F."/>
            <person name="Nielsen L.P."/>
            <person name="Schramm A."/>
            <person name="Kjeldsen K.U."/>
        </authorList>
    </citation>
    <scope>NUCLEOTIDE SEQUENCE [LARGE SCALE GENOMIC DNA]</scope>
    <source>
        <strain evidence="2">A2</strain>
    </source>
</reference>
<protein>
    <recommendedName>
        <fullName evidence="4">PilZ domain-containing protein</fullName>
    </recommendedName>
</protein>
<evidence type="ECO:0008006" key="4">
    <source>
        <dbReference type="Google" id="ProtNLM"/>
    </source>
</evidence>
<accession>A0A444J5N3</accession>
<dbReference type="SUPFAM" id="SSF141371">
    <property type="entry name" value="PilZ domain-like"/>
    <property type="match status" value="1"/>
</dbReference>
<evidence type="ECO:0000313" key="3">
    <source>
        <dbReference type="Proteomes" id="UP000286862"/>
    </source>
</evidence>
<comment type="caution">
    <text evidence="2">The sequence shown here is derived from an EMBL/GenBank/DDBJ whole genome shotgun (WGS) entry which is preliminary data.</text>
</comment>
<dbReference type="EMBL" id="MTKQ01000102">
    <property type="protein sequence ID" value="RWX48396.1"/>
    <property type="molecule type" value="Genomic_DNA"/>
</dbReference>
<proteinExistence type="predicted"/>
<name>A0A444J5N3_9BACT</name>
<sequence>MNVKLDKRRFQRVNLSGDLAIFLDYGCYYKGFVGDVSYDGFRVTFPSIASQLIFWPNLSLFFSATIWRIRKFRIVILTSVVSDNDNTGDLSNRTKKSCLVSAYPRWRSVIDNNLEIGFKIPESSVRWQSFVRQKMFETQ</sequence>
<keyword evidence="1" id="KW-0812">Transmembrane</keyword>
<dbReference type="Proteomes" id="UP000286862">
    <property type="component" value="Unassembled WGS sequence"/>
</dbReference>
<evidence type="ECO:0000313" key="2">
    <source>
        <dbReference type="EMBL" id="RWX48396.1"/>
    </source>
</evidence>
<feature type="transmembrane region" description="Helical" evidence="1">
    <location>
        <begin position="48"/>
        <end position="67"/>
    </location>
</feature>
<keyword evidence="1" id="KW-1133">Transmembrane helix</keyword>
<dbReference type="AlphaFoldDB" id="A0A444J5N3"/>
<keyword evidence="1" id="KW-0472">Membrane</keyword>
<gene>
    <name evidence="2" type="ORF">VT99_11021</name>
</gene>